<dbReference type="InterPro" id="IPR013611">
    <property type="entry name" value="Transp-assoc_OB_typ2"/>
</dbReference>
<dbReference type="Pfam" id="PF00005">
    <property type="entry name" value="ABC_tran"/>
    <property type="match status" value="1"/>
</dbReference>
<evidence type="ECO:0000256" key="2">
    <source>
        <dbReference type="ARBA" id="ARBA00022475"/>
    </source>
</evidence>
<evidence type="ECO:0000256" key="6">
    <source>
        <dbReference type="ARBA" id="ARBA00023136"/>
    </source>
</evidence>
<dbReference type="GO" id="GO:0015847">
    <property type="term" value="P:putrescine transport"/>
    <property type="evidence" value="ECO:0007669"/>
    <property type="project" value="UniProtKB-ARBA"/>
</dbReference>
<dbReference type="EC" id="7.6.2.11" evidence="7"/>
<evidence type="ECO:0000256" key="7">
    <source>
        <dbReference type="RuleBase" id="RU364083"/>
    </source>
</evidence>
<dbReference type="Gene3D" id="3.40.50.300">
    <property type="entry name" value="P-loop containing nucleotide triphosphate hydrolases"/>
    <property type="match status" value="1"/>
</dbReference>
<comment type="function">
    <text evidence="7">Part of the ABC transporter complex PotABCD involved in spermidine/putrescine import. Responsible for energy coupling to the transport system.</text>
</comment>
<dbReference type="RefSeq" id="WP_008944147.1">
    <property type="nucleotide sequence ID" value="NZ_RBIG01000002.1"/>
</dbReference>
<reference evidence="9 10" key="1">
    <citation type="submission" date="2018-10" db="EMBL/GenBank/DDBJ databases">
        <title>Comparative analysis of microorganisms from saline springs in Andes Mountain Range, Colombia.</title>
        <authorList>
            <person name="Rubin E."/>
        </authorList>
    </citation>
    <scope>NUCLEOTIDE SEQUENCE [LARGE SCALE GENOMIC DNA]</scope>
    <source>
        <strain evidence="9 10">USBA 36</strain>
    </source>
</reference>
<dbReference type="SUPFAM" id="SSF50331">
    <property type="entry name" value="MOP-like"/>
    <property type="match status" value="1"/>
</dbReference>
<evidence type="ECO:0000256" key="5">
    <source>
        <dbReference type="ARBA" id="ARBA00022967"/>
    </source>
</evidence>
<dbReference type="InterPro" id="IPR017871">
    <property type="entry name" value="ABC_transporter-like_CS"/>
</dbReference>
<dbReference type="Pfam" id="PF08402">
    <property type="entry name" value="TOBE_2"/>
    <property type="match status" value="1"/>
</dbReference>
<dbReference type="PANTHER" id="PTHR42781:SF4">
    <property type="entry name" value="SPERMIDINE_PUTRESCINE IMPORT ATP-BINDING PROTEIN POTA"/>
    <property type="match status" value="1"/>
</dbReference>
<keyword evidence="6 7" id="KW-0472">Membrane</keyword>
<comment type="subunit">
    <text evidence="7">The complex is composed of two ATP-binding proteins (PotA), two transmembrane proteins (PotB and PotC) and a solute-binding protein (PotD).</text>
</comment>
<proteinExistence type="inferred from homology"/>
<dbReference type="Proteomes" id="UP000277424">
    <property type="component" value="Unassembled WGS sequence"/>
</dbReference>
<keyword evidence="5 7" id="KW-1278">Translocase</keyword>
<name>A0A420WHK1_9PROT</name>
<dbReference type="InterPro" id="IPR003593">
    <property type="entry name" value="AAA+_ATPase"/>
</dbReference>
<keyword evidence="1 7" id="KW-0813">Transport</keyword>
<dbReference type="PROSITE" id="PS50893">
    <property type="entry name" value="ABC_TRANSPORTER_2"/>
    <property type="match status" value="1"/>
</dbReference>
<dbReference type="SMART" id="SM00382">
    <property type="entry name" value="AAA"/>
    <property type="match status" value="1"/>
</dbReference>
<dbReference type="GO" id="GO:0043190">
    <property type="term" value="C:ATP-binding cassette (ABC) transporter complex"/>
    <property type="evidence" value="ECO:0007669"/>
    <property type="project" value="InterPro"/>
</dbReference>
<evidence type="ECO:0000313" key="9">
    <source>
        <dbReference type="EMBL" id="RKQ70494.1"/>
    </source>
</evidence>
<gene>
    <name evidence="7" type="primary">potA</name>
    <name evidence="9" type="ORF">BCL74_2442</name>
</gene>
<evidence type="ECO:0000256" key="1">
    <source>
        <dbReference type="ARBA" id="ARBA00022448"/>
    </source>
</evidence>
<dbReference type="AlphaFoldDB" id="A0A420WHK1"/>
<dbReference type="InterPro" id="IPR005893">
    <property type="entry name" value="PotA-like"/>
</dbReference>
<keyword evidence="4 7" id="KW-0067">ATP-binding</keyword>
<dbReference type="GO" id="GO:0005524">
    <property type="term" value="F:ATP binding"/>
    <property type="evidence" value="ECO:0007669"/>
    <property type="project" value="UniProtKB-KW"/>
</dbReference>
<evidence type="ECO:0000256" key="4">
    <source>
        <dbReference type="ARBA" id="ARBA00022840"/>
    </source>
</evidence>
<dbReference type="Gene3D" id="2.40.50.100">
    <property type="match status" value="1"/>
</dbReference>
<dbReference type="OrthoDB" id="9802264at2"/>
<dbReference type="InterPro" id="IPR027417">
    <property type="entry name" value="P-loop_NTPase"/>
</dbReference>
<evidence type="ECO:0000313" key="10">
    <source>
        <dbReference type="Proteomes" id="UP000277424"/>
    </source>
</evidence>
<dbReference type="SUPFAM" id="SSF52540">
    <property type="entry name" value="P-loop containing nucleoside triphosphate hydrolases"/>
    <property type="match status" value="1"/>
</dbReference>
<dbReference type="PROSITE" id="PS00211">
    <property type="entry name" value="ABC_TRANSPORTER_1"/>
    <property type="match status" value="1"/>
</dbReference>
<feature type="domain" description="ABC transporter" evidence="8">
    <location>
        <begin position="21"/>
        <end position="251"/>
    </location>
</feature>
<dbReference type="PANTHER" id="PTHR42781">
    <property type="entry name" value="SPERMIDINE/PUTRESCINE IMPORT ATP-BINDING PROTEIN POTA"/>
    <property type="match status" value="1"/>
</dbReference>
<accession>A0A420WHK1</accession>
<dbReference type="FunFam" id="3.40.50.300:FF:000133">
    <property type="entry name" value="Spermidine/putrescine import ATP-binding protein PotA"/>
    <property type="match status" value="1"/>
</dbReference>
<comment type="caution">
    <text evidence="9">The sequence shown here is derived from an EMBL/GenBank/DDBJ whole genome shotgun (WGS) entry which is preliminary data.</text>
</comment>
<evidence type="ECO:0000259" key="8">
    <source>
        <dbReference type="PROSITE" id="PS50893"/>
    </source>
</evidence>
<dbReference type="InterPro" id="IPR008995">
    <property type="entry name" value="Mo/tungstate-bd_C_term_dom"/>
</dbReference>
<dbReference type="NCBIfam" id="TIGR01187">
    <property type="entry name" value="potA"/>
    <property type="match status" value="1"/>
</dbReference>
<dbReference type="GO" id="GO:0016887">
    <property type="term" value="F:ATP hydrolysis activity"/>
    <property type="evidence" value="ECO:0007669"/>
    <property type="project" value="InterPro"/>
</dbReference>
<dbReference type="InterPro" id="IPR003439">
    <property type="entry name" value="ABC_transporter-like_ATP-bd"/>
</dbReference>
<keyword evidence="3 7" id="KW-0547">Nucleotide-binding</keyword>
<organism evidence="9 10">
    <name type="scientific">Oceanibaculum indicum</name>
    <dbReference type="NCBI Taxonomy" id="526216"/>
    <lineage>
        <taxon>Bacteria</taxon>
        <taxon>Pseudomonadati</taxon>
        <taxon>Pseudomonadota</taxon>
        <taxon>Alphaproteobacteria</taxon>
        <taxon>Rhodospirillales</taxon>
        <taxon>Oceanibaculaceae</taxon>
        <taxon>Oceanibaculum</taxon>
    </lineage>
</organism>
<dbReference type="GO" id="GO:0015417">
    <property type="term" value="F:ABC-type polyamine transporter activity"/>
    <property type="evidence" value="ECO:0007669"/>
    <property type="project" value="UniProtKB-EC"/>
</dbReference>
<keyword evidence="2 7" id="KW-1003">Cell membrane</keyword>
<protein>
    <recommendedName>
        <fullName evidence="7">Spermidine/putrescine import ATP-binding protein PotA</fullName>
        <ecNumber evidence="7">7.6.2.11</ecNumber>
    </recommendedName>
</protein>
<dbReference type="InterPro" id="IPR050093">
    <property type="entry name" value="ABC_SmlMolc_Importer"/>
</dbReference>
<evidence type="ECO:0000256" key="3">
    <source>
        <dbReference type="ARBA" id="ARBA00022741"/>
    </source>
</evidence>
<comment type="similarity">
    <text evidence="7">Belongs to the ABC transporter superfamily. Spermidine/putrescine importer (TC 3.A.1.11.1) family.</text>
</comment>
<dbReference type="EMBL" id="RBIG01000002">
    <property type="protein sequence ID" value="RKQ70494.1"/>
    <property type="molecule type" value="Genomic_DNA"/>
</dbReference>
<sequence length="375" mass="40828">MVEAAVPDRSISGAKTQSHSLSIRRLRKVYGDLAAVDDVSFEVERGKFLTLLGPSGSGKTTILMSIAGFVQPTSGSILLDDKDITALPPDKRNFGMVFQGYALFPHMSVEDNIWFPLRVRGVKRAEAQKSVMASLELVQMAHLAKRLPTQLSGGQQQRVALARALVFQPDLLLLDEPLSALDKKLRADLQWELKSLHNRLGATFIYVTHDQEEALSMSDDIIILRDGKIEQMGGPGELYERPATRFVADFLGKSNFINGTVAGTESGSFTYKAGDHALVQAGAAEPAGPGGSVLIALRPEKLTVSQAEPATRNRVPGTIDAFNYYGANYHFQVRTQALGDLIVTAPAWKCEVDPAIGNQVWLGWEPDASVVVRDN</sequence>
<comment type="catalytic activity">
    <reaction evidence="7">
        <text>ATP + H2O + polyamine-[polyamine-binding protein]Side 1 = ADP + phosphate + polyamineSide 2 + [polyamine-binding protein]Side 1.</text>
        <dbReference type="EC" id="7.6.2.11"/>
    </reaction>
</comment>